<comment type="function">
    <text evidence="9">Structural component of the gap junctions.</text>
</comment>
<keyword evidence="10" id="KW-0732">Signal</keyword>
<accession>A0A9D4JHR1</accession>
<dbReference type="EMBL" id="JAIWYP010000016">
    <property type="protein sequence ID" value="KAH3696139.1"/>
    <property type="molecule type" value="Genomic_DNA"/>
</dbReference>
<evidence type="ECO:0000256" key="6">
    <source>
        <dbReference type="ARBA" id="ARBA00023065"/>
    </source>
</evidence>
<evidence type="ECO:0000313" key="12">
    <source>
        <dbReference type="EMBL" id="KAH3809163.1"/>
    </source>
</evidence>
<keyword evidence="5 9" id="KW-1133">Transmembrane helix</keyword>
<dbReference type="GO" id="GO:0034220">
    <property type="term" value="P:monoatomic ion transmembrane transport"/>
    <property type="evidence" value="ECO:0007669"/>
    <property type="project" value="UniProtKB-KW"/>
</dbReference>
<evidence type="ECO:0000313" key="11">
    <source>
        <dbReference type="EMBL" id="KAH3696139.1"/>
    </source>
</evidence>
<evidence type="ECO:0000256" key="5">
    <source>
        <dbReference type="ARBA" id="ARBA00022989"/>
    </source>
</evidence>
<evidence type="ECO:0000256" key="10">
    <source>
        <dbReference type="SAM" id="SignalP"/>
    </source>
</evidence>
<dbReference type="GO" id="GO:0005921">
    <property type="term" value="C:gap junction"/>
    <property type="evidence" value="ECO:0007669"/>
    <property type="project" value="UniProtKB-UniRule"/>
</dbReference>
<feature type="transmembrane region" description="Helical" evidence="9">
    <location>
        <begin position="182"/>
        <end position="206"/>
    </location>
</feature>
<evidence type="ECO:0000256" key="7">
    <source>
        <dbReference type="ARBA" id="ARBA00023136"/>
    </source>
</evidence>
<dbReference type="GO" id="GO:0005886">
    <property type="term" value="C:plasma membrane"/>
    <property type="evidence" value="ECO:0007669"/>
    <property type="project" value="UniProtKB-SubCell"/>
</dbReference>
<keyword evidence="6 9" id="KW-0406">Ion transport</keyword>
<evidence type="ECO:0000256" key="3">
    <source>
        <dbReference type="ARBA" id="ARBA00022475"/>
    </source>
</evidence>
<keyword evidence="8 9" id="KW-0407">Ion channel</keyword>
<keyword evidence="3" id="KW-1003">Cell membrane</keyword>
<dbReference type="Pfam" id="PF00876">
    <property type="entry name" value="Innexin"/>
    <property type="match status" value="1"/>
</dbReference>
<keyword evidence="13" id="KW-1185">Reference proteome</keyword>
<dbReference type="PANTHER" id="PTHR11893">
    <property type="entry name" value="INNEXIN"/>
    <property type="match status" value="1"/>
</dbReference>
<comment type="similarity">
    <text evidence="9">Belongs to the pannexin family.</text>
</comment>
<protein>
    <recommendedName>
        <fullName evidence="9">Innexin</fullName>
    </recommendedName>
</protein>
<organism evidence="12 13">
    <name type="scientific">Dreissena polymorpha</name>
    <name type="common">Zebra mussel</name>
    <name type="synonym">Mytilus polymorpha</name>
    <dbReference type="NCBI Taxonomy" id="45954"/>
    <lineage>
        <taxon>Eukaryota</taxon>
        <taxon>Metazoa</taxon>
        <taxon>Spiralia</taxon>
        <taxon>Lophotrochozoa</taxon>
        <taxon>Mollusca</taxon>
        <taxon>Bivalvia</taxon>
        <taxon>Autobranchia</taxon>
        <taxon>Heteroconchia</taxon>
        <taxon>Euheterodonta</taxon>
        <taxon>Imparidentia</taxon>
        <taxon>Neoheterodontei</taxon>
        <taxon>Myida</taxon>
        <taxon>Dreissenoidea</taxon>
        <taxon>Dreissenidae</taxon>
        <taxon>Dreissena</taxon>
    </lineage>
</organism>
<proteinExistence type="inferred from homology"/>
<keyword evidence="4 9" id="KW-0812">Transmembrane</keyword>
<name>A0A9D4JHR1_DREPO</name>
<dbReference type="PANTHER" id="PTHR11893:SF36">
    <property type="entry name" value="INNEXIN-5"/>
    <property type="match status" value="1"/>
</dbReference>
<dbReference type="InterPro" id="IPR000990">
    <property type="entry name" value="Innexin"/>
</dbReference>
<feature type="signal peptide" evidence="10">
    <location>
        <begin position="1"/>
        <end position="21"/>
    </location>
</feature>
<feature type="transmembrane region" description="Helical" evidence="9">
    <location>
        <begin position="260"/>
        <end position="284"/>
    </location>
</feature>
<comment type="caution">
    <text evidence="12">The sequence shown here is derived from an EMBL/GenBank/DDBJ whole genome shotgun (WGS) entry which is preliminary data.</text>
</comment>
<feature type="chain" id="PRO_5040045484" description="Innexin" evidence="10">
    <location>
        <begin position="22"/>
        <end position="368"/>
    </location>
</feature>
<dbReference type="PROSITE" id="PS51013">
    <property type="entry name" value="PANNEXIN"/>
    <property type="match status" value="1"/>
</dbReference>
<dbReference type="Proteomes" id="UP000828390">
    <property type="component" value="Unassembled WGS sequence"/>
</dbReference>
<reference evidence="12" key="2">
    <citation type="submission" date="2020-11" db="EMBL/GenBank/DDBJ databases">
        <authorList>
            <person name="McCartney M.A."/>
            <person name="Auch B."/>
            <person name="Kono T."/>
            <person name="Mallez S."/>
            <person name="Becker A."/>
            <person name="Gohl D.M."/>
            <person name="Silverstein K.A.T."/>
            <person name="Koren S."/>
            <person name="Bechman K.B."/>
            <person name="Herman A."/>
            <person name="Abrahante J.E."/>
            <person name="Garbe J."/>
        </authorList>
    </citation>
    <scope>NUCLEOTIDE SEQUENCE</scope>
    <source>
        <strain evidence="12">Duluth1</strain>
        <tissue evidence="12">Whole animal</tissue>
    </source>
</reference>
<evidence type="ECO:0000256" key="9">
    <source>
        <dbReference type="RuleBase" id="RU010713"/>
    </source>
</evidence>
<dbReference type="PRINTS" id="PR01262">
    <property type="entry name" value="INNEXIN"/>
</dbReference>
<comment type="caution">
    <text evidence="9">Lacks conserved residue(s) required for the propagation of feature annotation.</text>
</comment>
<evidence type="ECO:0000256" key="2">
    <source>
        <dbReference type="ARBA" id="ARBA00022448"/>
    </source>
</evidence>
<keyword evidence="2 9" id="KW-0813">Transport</keyword>
<comment type="subcellular location">
    <subcellularLocation>
        <location evidence="1 9">Cell membrane</location>
        <topology evidence="1 9">Multi-pass membrane protein</topology>
    </subcellularLocation>
</comment>
<dbReference type="EMBL" id="JAIWYP010000006">
    <property type="protein sequence ID" value="KAH3809163.1"/>
    <property type="molecule type" value="Genomic_DNA"/>
</dbReference>
<evidence type="ECO:0000256" key="4">
    <source>
        <dbReference type="ARBA" id="ARBA00022692"/>
    </source>
</evidence>
<reference evidence="12" key="1">
    <citation type="journal article" date="2019" name="bioRxiv">
        <title>The Genome of the Zebra Mussel, Dreissena polymorpha: A Resource for Invasive Species Research.</title>
        <authorList>
            <person name="McCartney M.A."/>
            <person name="Auch B."/>
            <person name="Kono T."/>
            <person name="Mallez S."/>
            <person name="Zhang Y."/>
            <person name="Obille A."/>
            <person name="Becker A."/>
            <person name="Abrahante J.E."/>
            <person name="Garbe J."/>
            <person name="Badalamenti J.P."/>
            <person name="Herman A."/>
            <person name="Mangelson H."/>
            <person name="Liachko I."/>
            <person name="Sullivan S."/>
            <person name="Sone E.D."/>
            <person name="Koren S."/>
            <person name="Silverstein K.A.T."/>
            <person name="Beckman K.B."/>
            <person name="Gohl D.M."/>
        </authorList>
    </citation>
    <scope>NUCLEOTIDE SEQUENCE</scope>
    <source>
        <strain evidence="12">Duluth1</strain>
        <tissue evidence="12">Whole animal</tissue>
    </source>
</reference>
<evidence type="ECO:0000313" key="13">
    <source>
        <dbReference type="Proteomes" id="UP000828390"/>
    </source>
</evidence>
<gene>
    <name evidence="9" type="primary">inx</name>
    <name evidence="11" type="ORF">DPMN_083602</name>
    <name evidence="12" type="ORF">DPMN_137524</name>
</gene>
<feature type="transmembrane region" description="Helical" evidence="9">
    <location>
        <begin position="73"/>
        <end position="90"/>
    </location>
</feature>
<keyword evidence="7 9" id="KW-0472">Membrane</keyword>
<evidence type="ECO:0000256" key="1">
    <source>
        <dbReference type="ARBA" id="ARBA00004651"/>
    </source>
</evidence>
<evidence type="ECO:0000256" key="8">
    <source>
        <dbReference type="ARBA" id="ARBA00023303"/>
    </source>
</evidence>
<sequence length="368" mass="43488">MYTCLFLIIVAVIVSTVQVVGKPINCWLAAEYEKDWFKAYVESYCWISNTYHIAFFENLPVDIDKRKDRETTYYQWVPLILLLQAFMFKFPNVIWRLMHHYAGISLDGVVDLSQSTQCSSPKDCDNAIDRLAYLINKWLETQRNYKNNVYTRTRDRITGTFGCFCSKRGGTFLPGLFLLSKFLYVANAIGQFYLLNAFLAVSYNWYGFEVLEKLRSNTPWTNSPRFPLVTFCDFEIRHLQNIKRHTYQCVLPINLFNEKFFILLWFWFVVVAVLACCNFGQFLFTVNFKSNRQRFVKKYLDIGKNLYDEQFDKTVRTKFIDDYLREDGVFVLRMIASNSTDIVTTDLVKKLWDMFTSNKDDRKANDDL</sequence>
<dbReference type="AlphaFoldDB" id="A0A9D4JHR1"/>